<organism evidence="2 3">
    <name type="scientific">Methylophilus glucosoxydans</name>
    <dbReference type="NCBI Taxonomy" id="752553"/>
    <lineage>
        <taxon>Bacteria</taxon>
        <taxon>Pseudomonadati</taxon>
        <taxon>Pseudomonadota</taxon>
        <taxon>Betaproteobacteria</taxon>
        <taxon>Nitrosomonadales</taxon>
        <taxon>Methylophilaceae</taxon>
        <taxon>Methylophilus</taxon>
    </lineage>
</organism>
<name>A0ABW3GJ11_9PROT</name>
<dbReference type="InterPro" id="IPR010982">
    <property type="entry name" value="Lambda_DNA-bd_dom_sf"/>
</dbReference>
<evidence type="ECO:0000259" key="1">
    <source>
        <dbReference type="Pfam" id="PF01381"/>
    </source>
</evidence>
<keyword evidence="3" id="KW-1185">Reference proteome</keyword>
<comment type="caution">
    <text evidence="2">The sequence shown here is derived from an EMBL/GenBank/DDBJ whole genome shotgun (WGS) entry which is preliminary data.</text>
</comment>
<dbReference type="Proteomes" id="UP001597106">
    <property type="component" value="Unassembled WGS sequence"/>
</dbReference>
<gene>
    <name evidence="2" type="ORF">ACFQ1T_10555</name>
</gene>
<dbReference type="EMBL" id="JBHTJW010000002">
    <property type="protein sequence ID" value="MFD0930214.1"/>
    <property type="molecule type" value="Genomic_DNA"/>
</dbReference>
<reference evidence="3" key="1">
    <citation type="journal article" date="2019" name="Int. J. Syst. Evol. Microbiol.">
        <title>The Global Catalogue of Microorganisms (GCM) 10K type strain sequencing project: providing services to taxonomists for standard genome sequencing and annotation.</title>
        <authorList>
            <consortium name="The Broad Institute Genomics Platform"/>
            <consortium name="The Broad Institute Genome Sequencing Center for Infectious Disease"/>
            <person name="Wu L."/>
            <person name="Ma J."/>
        </authorList>
    </citation>
    <scope>NUCLEOTIDE SEQUENCE [LARGE SCALE GENOMIC DNA]</scope>
    <source>
        <strain evidence="3">CCUG 59685</strain>
    </source>
</reference>
<evidence type="ECO:0000313" key="3">
    <source>
        <dbReference type="Proteomes" id="UP001597106"/>
    </source>
</evidence>
<dbReference type="RefSeq" id="WP_379076338.1">
    <property type="nucleotide sequence ID" value="NZ_JBHTJW010000002.1"/>
</dbReference>
<accession>A0ABW3GJ11</accession>
<dbReference type="InterPro" id="IPR001387">
    <property type="entry name" value="Cro/C1-type_HTH"/>
</dbReference>
<dbReference type="Pfam" id="PF01381">
    <property type="entry name" value="HTH_3"/>
    <property type="match status" value="1"/>
</dbReference>
<feature type="domain" description="HTH cro/C1-type" evidence="1">
    <location>
        <begin position="5"/>
        <end position="51"/>
    </location>
</feature>
<sequence length="133" mass="14806">MCDLLEKAREAQGGISYYELAKRLGIGTPLMNKWKNNKSQPNGLNTLKLVEMAKLTPEEAIKILEKGSMNLGVIFSVAFISLLLFATCSTELKAAEMLSANSMQVHDSYIHYANKKGRSFAIYQKAKNKVYSP</sequence>
<evidence type="ECO:0000313" key="2">
    <source>
        <dbReference type="EMBL" id="MFD0930214.1"/>
    </source>
</evidence>
<dbReference type="Gene3D" id="1.10.260.40">
    <property type="entry name" value="lambda repressor-like DNA-binding domains"/>
    <property type="match status" value="1"/>
</dbReference>
<proteinExistence type="predicted"/>
<protein>
    <submittedName>
        <fullName evidence="2">Helix-turn-helix domain-containing protein</fullName>
    </submittedName>
</protein>
<dbReference type="SUPFAM" id="SSF47413">
    <property type="entry name" value="lambda repressor-like DNA-binding domains"/>
    <property type="match status" value="1"/>
</dbReference>
<dbReference type="CDD" id="cd00093">
    <property type="entry name" value="HTH_XRE"/>
    <property type="match status" value="1"/>
</dbReference>